<proteinExistence type="predicted"/>
<dbReference type="AlphaFoldDB" id="A0A0C3LGU2"/>
<keyword evidence="1" id="KW-0732">Signal</keyword>
<feature type="chain" id="PRO_5002166528" evidence="1">
    <location>
        <begin position="32"/>
        <end position="382"/>
    </location>
</feature>
<dbReference type="HOGENOM" id="CLU_061244_0_0_1"/>
<dbReference type="OrthoDB" id="2310204at2759"/>
<name>A0A0C3LGU2_9AGAM</name>
<dbReference type="Proteomes" id="UP000054248">
    <property type="component" value="Unassembled WGS sequence"/>
</dbReference>
<reference evidence="2 3" key="1">
    <citation type="submission" date="2014-04" db="EMBL/GenBank/DDBJ databases">
        <authorList>
            <consortium name="DOE Joint Genome Institute"/>
            <person name="Kuo A."/>
            <person name="Girlanda M."/>
            <person name="Perotto S."/>
            <person name="Kohler A."/>
            <person name="Nagy L.G."/>
            <person name="Floudas D."/>
            <person name="Copeland A."/>
            <person name="Barry K.W."/>
            <person name="Cichocki N."/>
            <person name="Veneault-Fourrey C."/>
            <person name="LaButti K."/>
            <person name="Lindquist E.A."/>
            <person name="Lipzen A."/>
            <person name="Lundell T."/>
            <person name="Morin E."/>
            <person name="Murat C."/>
            <person name="Sun H."/>
            <person name="Tunlid A."/>
            <person name="Henrissat B."/>
            <person name="Grigoriev I.V."/>
            <person name="Hibbett D.S."/>
            <person name="Martin F."/>
            <person name="Nordberg H.P."/>
            <person name="Cantor M.N."/>
            <person name="Hua S.X."/>
        </authorList>
    </citation>
    <scope>NUCLEOTIDE SEQUENCE [LARGE SCALE GENOMIC DNA]</scope>
    <source>
        <strain evidence="2 3">MUT 4182</strain>
    </source>
</reference>
<dbReference type="STRING" id="1051891.A0A0C3LGU2"/>
<protein>
    <submittedName>
        <fullName evidence="2">Uncharacterized protein</fullName>
    </submittedName>
</protein>
<evidence type="ECO:0000313" key="3">
    <source>
        <dbReference type="Proteomes" id="UP000054248"/>
    </source>
</evidence>
<accession>A0A0C3LGU2</accession>
<evidence type="ECO:0000313" key="2">
    <source>
        <dbReference type="EMBL" id="KIO20677.1"/>
    </source>
</evidence>
<organism evidence="2 3">
    <name type="scientific">Tulasnella calospora MUT 4182</name>
    <dbReference type="NCBI Taxonomy" id="1051891"/>
    <lineage>
        <taxon>Eukaryota</taxon>
        <taxon>Fungi</taxon>
        <taxon>Dikarya</taxon>
        <taxon>Basidiomycota</taxon>
        <taxon>Agaricomycotina</taxon>
        <taxon>Agaricomycetes</taxon>
        <taxon>Cantharellales</taxon>
        <taxon>Tulasnellaceae</taxon>
        <taxon>Tulasnella</taxon>
    </lineage>
</organism>
<evidence type="ECO:0000256" key="1">
    <source>
        <dbReference type="SAM" id="SignalP"/>
    </source>
</evidence>
<reference evidence="3" key="2">
    <citation type="submission" date="2015-01" db="EMBL/GenBank/DDBJ databases">
        <title>Evolutionary Origins and Diversification of the Mycorrhizal Mutualists.</title>
        <authorList>
            <consortium name="DOE Joint Genome Institute"/>
            <consortium name="Mycorrhizal Genomics Consortium"/>
            <person name="Kohler A."/>
            <person name="Kuo A."/>
            <person name="Nagy L.G."/>
            <person name="Floudas D."/>
            <person name="Copeland A."/>
            <person name="Barry K.W."/>
            <person name="Cichocki N."/>
            <person name="Veneault-Fourrey C."/>
            <person name="LaButti K."/>
            <person name="Lindquist E.A."/>
            <person name="Lipzen A."/>
            <person name="Lundell T."/>
            <person name="Morin E."/>
            <person name="Murat C."/>
            <person name="Riley R."/>
            <person name="Ohm R."/>
            <person name="Sun H."/>
            <person name="Tunlid A."/>
            <person name="Henrissat B."/>
            <person name="Grigoriev I.V."/>
            <person name="Hibbett D.S."/>
            <person name="Martin F."/>
        </authorList>
    </citation>
    <scope>NUCLEOTIDE SEQUENCE [LARGE SCALE GENOMIC DNA]</scope>
    <source>
        <strain evidence="3">MUT 4182</strain>
    </source>
</reference>
<dbReference type="EMBL" id="KN823165">
    <property type="protein sequence ID" value="KIO20677.1"/>
    <property type="molecule type" value="Genomic_DNA"/>
</dbReference>
<keyword evidence="3" id="KW-1185">Reference proteome</keyword>
<sequence>MSICDSHSRQRCINLALALVALSFTPQPVHASWFNFFHRSAPAKVLQSRDAPPWGFYDPSLNGGSWLTSVPNTYPPGMGEPLNVIISAWSDYDVLQDQESNGGLRNYFLSLGFSGECLGQSLGSKQAANVGDGHGLLNETAVIRWNYGDPYVGSCKETIEGGNHFRYWAQNGPDAKSGAVFLAVSYELPIDKGHDIIQNGYNLARDWLVGNATGQSISNPNPLMFEATPPQISSSSVLALSSLASIASTASIASLSSLSLLPTSVAVVASPTPTPAAQPQPTLNSAGGTGYIATVPNGQYVGTTSANSYSYQTTVTYYSGLLGNTSVGINHYITVEQDGRPAIDGLIAVFDVKITSRPAGCVVKVFGHCVWSKRNAGIRNRR</sequence>
<gene>
    <name evidence="2" type="ORF">M407DRAFT_220016</name>
</gene>
<feature type="signal peptide" evidence="1">
    <location>
        <begin position="1"/>
        <end position="31"/>
    </location>
</feature>